<feature type="compositionally biased region" description="Basic and acidic residues" evidence="1">
    <location>
        <begin position="37"/>
        <end position="52"/>
    </location>
</feature>
<dbReference type="Proteomes" id="UP000694920">
    <property type="component" value="Unplaced"/>
</dbReference>
<reference evidence="3" key="1">
    <citation type="submission" date="2025-08" db="UniProtKB">
        <authorList>
            <consortium name="RefSeq"/>
        </authorList>
    </citation>
    <scope>IDENTIFICATION</scope>
</reference>
<keyword evidence="2" id="KW-1185">Reference proteome</keyword>
<sequence length="106" mass="11477">MGPGGGGPAGDLFEGLLPGHVRRREDFSLGPRNRGSKGADDEKKTCRDDPRNSKATIGTQNVKSDERVEQVPSKRTKVKVREGTRGPFARTGCDPYVTGRRDQGPV</sequence>
<dbReference type="RefSeq" id="XP_024936982.1">
    <property type="nucleotide sequence ID" value="XM_025081214.1"/>
</dbReference>
<dbReference type="AlphaFoldDB" id="A0AAJ7VY21"/>
<name>A0AAJ7VY21_CEPCN</name>
<proteinExistence type="predicted"/>
<protein>
    <submittedName>
        <fullName evidence="3">Uncharacterized protein LOC112493811</fullName>
    </submittedName>
</protein>
<organism evidence="2 3">
    <name type="scientific">Cephus cinctus</name>
    <name type="common">Wheat stem sawfly</name>
    <dbReference type="NCBI Taxonomy" id="211228"/>
    <lineage>
        <taxon>Eukaryota</taxon>
        <taxon>Metazoa</taxon>
        <taxon>Ecdysozoa</taxon>
        <taxon>Arthropoda</taxon>
        <taxon>Hexapoda</taxon>
        <taxon>Insecta</taxon>
        <taxon>Pterygota</taxon>
        <taxon>Neoptera</taxon>
        <taxon>Endopterygota</taxon>
        <taxon>Hymenoptera</taxon>
        <taxon>Cephoidea</taxon>
        <taxon>Cephidae</taxon>
        <taxon>Cephus</taxon>
    </lineage>
</organism>
<feature type="region of interest" description="Disordered" evidence="1">
    <location>
        <begin position="1"/>
        <end position="106"/>
    </location>
</feature>
<feature type="compositionally biased region" description="Polar residues" evidence="1">
    <location>
        <begin position="53"/>
        <end position="62"/>
    </location>
</feature>
<evidence type="ECO:0000256" key="1">
    <source>
        <dbReference type="SAM" id="MobiDB-lite"/>
    </source>
</evidence>
<gene>
    <name evidence="3" type="primary">LOC112493811</name>
</gene>
<dbReference type="GeneID" id="112493811"/>
<evidence type="ECO:0000313" key="3">
    <source>
        <dbReference type="RefSeq" id="XP_024936982.1"/>
    </source>
</evidence>
<evidence type="ECO:0000313" key="2">
    <source>
        <dbReference type="Proteomes" id="UP000694920"/>
    </source>
</evidence>
<dbReference type="KEGG" id="ccin:112493811"/>
<accession>A0AAJ7VY21</accession>